<dbReference type="Gene3D" id="3.30.70.330">
    <property type="match status" value="1"/>
</dbReference>
<dbReference type="EMBL" id="QRPN01000027">
    <property type="protein sequence ID" value="RHM15673.1"/>
    <property type="molecule type" value="Genomic_DNA"/>
</dbReference>
<evidence type="ECO:0000313" key="15">
    <source>
        <dbReference type="Proteomes" id="UP000056419"/>
    </source>
</evidence>
<comment type="caution">
    <text evidence="6">The sequence shown here is derived from an EMBL/GenBank/DDBJ whole genome shotgun (WGS) entry which is preliminary data.</text>
</comment>
<dbReference type="EMBL" id="QSBD01000040">
    <property type="protein sequence ID" value="RGW93181.1"/>
    <property type="molecule type" value="Genomic_DNA"/>
</dbReference>
<proteinExistence type="predicted"/>
<name>A0A108T349_BACSE</name>
<evidence type="ECO:0000313" key="11">
    <source>
        <dbReference type="EMBL" id="RHB23937.1"/>
    </source>
</evidence>
<evidence type="ECO:0000313" key="14">
    <source>
        <dbReference type="EMBL" id="RHM15673.1"/>
    </source>
</evidence>
<evidence type="ECO:0000313" key="8">
    <source>
        <dbReference type="EMBL" id="RGR30254.1"/>
    </source>
</evidence>
<dbReference type="EMBL" id="QSHQ01000029">
    <property type="protein sequence ID" value="RHC27928.1"/>
    <property type="molecule type" value="Genomic_DNA"/>
</dbReference>
<dbReference type="Pfam" id="PF00076">
    <property type="entry name" value="RRM_1"/>
    <property type="match status" value="1"/>
</dbReference>
<evidence type="ECO:0000313" key="17">
    <source>
        <dbReference type="Proteomes" id="UP000283482"/>
    </source>
</evidence>
<protein>
    <submittedName>
        <fullName evidence="4 6">RNA-binding protein</fullName>
    </submittedName>
</protein>
<evidence type="ECO:0000313" key="13">
    <source>
        <dbReference type="EMBL" id="RHF76103.1"/>
    </source>
</evidence>
<dbReference type="EMBL" id="LRGC01000020">
    <property type="protein sequence ID" value="KWR52432.1"/>
    <property type="molecule type" value="Genomic_DNA"/>
</dbReference>
<dbReference type="PANTHER" id="PTHR48027">
    <property type="entry name" value="HETEROGENEOUS NUCLEAR RIBONUCLEOPROTEIN 87F-RELATED"/>
    <property type="match status" value="1"/>
</dbReference>
<evidence type="ECO:0000313" key="6">
    <source>
        <dbReference type="EMBL" id="KWR52432.1"/>
    </source>
</evidence>
<dbReference type="PROSITE" id="PS50102">
    <property type="entry name" value="RRM"/>
    <property type="match status" value="1"/>
</dbReference>
<dbReference type="Proteomes" id="UP000056419">
    <property type="component" value="Unassembled WGS sequence"/>
</dbReference>
<evidence type="ECO:0000256" key="1">
    <source>
        <dbReference type="ARBA" id="ARBA00022884"/>
    </source>
</evidence>
<evidence type="ECO:0000313" key="12">
    <source>
        <dbReference type="EMBL" id="RHC27928.1"/>
    </source>
</evidence>
<evidence type="ECO:0000313" key="21">
    <source>
        <dbReference type="Proteomes" id="UP000284777"/>
    </source>
</evidence>
<dbReference type="SMART" id="SM00360">
    <property type="entry name" value="RRM"/>
    <property type="match status" value="1"/>
</dbReference>
<dbReference type="SUPFAM" id="SSF54928">
    <property type="entry name" value="RNA-binding domain, RBD"/>
    <property type="match status" value="1"/>
</dbReference>
<evidence type="ECO:0000313" key="25">
    <source>
        <dbReference type="Proteomes" id="UP000467334"/>
    </source>
</evidence>
<dbReference type="EMBL" id="QRUB01000001">
    <property type="protein sequence ID" value="RGR30254.1"/>
    <property type="molecule type" value="Genomic_DNA"/>
</dbReference>
<evidence type="ECO:0000313" key="23">
    <source>
        <dbReference type="Proteomes" id="UP000285305"/>
    </source>
</evidence>
<evidence type="ECO:0000259" key="3">
    <source>
        <dbReference type="PROSITE" id="PS50102"/>
    </source>
</evidence>
<dbReference type="PATRIC" id="fig|46506.5.peg.3082"/>
<dbReference type="InterPro" id="IPR000504">
    <property type="entry name" value="RRM_dom"/>
</dbReference>
<dbReference type="Proteomes" id="UP000431177">
    <property type="component" value="Unassembled WGS sequence"/>
</dbReference>
<keyword evidence="15" id="KW-1185">Reference proteome</keyword>
<dbReference type="Proteomes" id="UP000283762">
    <property type="component" value="Unassembled WGS sequence"/>
</dbReference>
<evidence type="ECO:0000313" key="5">
    <source>
        <dbReference type="EMBL" id="KAB5328639.1"/>
    </source>
</evidence>
<feature type="region of interest" description="Disordered" evidence="2">
    <location>
        <begin position="76"/>
        <end position="99"/>
    </location>
</feature>
<evidence type="ECO:0000313" key="7">
    <source>
        <dbReference type="EMBL" id="RGM13898.1"/>
    </source>
</evidence>
<reference evidence="6 15" key="1">
    <citation type="journal article" date="2016" name="BMC Genomics">
        <title>Type VI secretion systems of human gut Bacteroidales segregate into three genetic architectures, two of which are contained on mobile genetic elements.</title>
        <authorList>
            <person name="Coyne M.J."/>
            <person name="Roelofs K.G."/>
            <person name="Comstock L.E."/>
        </authorList>
    </citation>
    <scope>NUCLEOTIDE SEQUENCE [LARGE SCALE GENOMIC DNA]</scope>
    <source>
        <strain evidence="6 15">CL09T03C01</strain>
    </source>
</reference>
<evidence type="ECO:0000313" key="19">
    <source>
        <dbReference type="Proteomes" id="UP000284161"/>
    </source>
</evidence>
<dbReference type="EMBL" id="QSSV01000007">
    <property type="protein sequence ID" value="RGM13898.1"/>
    <property type="molecule type" value="Genomic_DNA"/>
</dbReference>
<feature type="domain" description="RRM" evidence="3">
    <location>
        <begin position="1"/>
        <end position="79"/>
    </location>
</feature>
<evidence type="ECO:0000313" key="18">
    <source>
        <dbReference type="Proteomes" id="UP000283762"/>
    </source>
</evidence>
<dbReference type="Proteomes" id="UP000261223">
    <property type="component" value="Unassembled WGS sequence"/>
</dbReference>
<dbReference type="InterPro" id="IPR035979">
    <property type="entry name" value="RBD_domain_sf"/>
</dbReference>
<dbReference type="EMBL" id="WCLE01000044">
    <property type="protein sequence ID" value="KAB5310492.1"/>
    <property type="molecule type" value="Genomic_DNA"/>
</dbReference>
<reference evidence="6" key="2">
    <citation type="submission" date="2016-01" db="EMBL/GenBank/DDBJ databases">
        <authorList>
            <person name="McClelland M."/>
            <person name="Jain A."/>
            <person name="Saraogi P."/>
            <person name="Mendelson R."/>
            <person name="Westerman R."/>
            <person name="SanMiguel P."/>
            <person name="Csonka L."/>
        </authorList>
    </citation>
    <scope>NUCLEOTIDE SEQUENCE</scope>
    <source>
        <strain evidence="6">CL09T03C01</strain>
    </source>
</reference>
<gene>
    <name evidence="6" type="ORF">AA415_02859</name>
    <name evidence="13" type="ORF">DW668_07485</name>
    <name evidence="12" type="ORF">DW853_13160</name>
    <name evidence="11" type="ORF">DW889_15810</name>
    <name evidence="10" type="ORF">DWV41_15785</name>
    <name evidence="9" type="ORF">DWV77_12770</name>
    <name evidence="8" type="ORF">DWY58_03220</name>
    <name evidence="14" type="ORF">DWZ78_15815</name>
    <name evidence="7" type="ORF">DXC34_06290</name>
    <name evidence="5" type="ORF">F9950_07015</name>
    <name evidence="4" type="ORF">F9958_15375</name>
</gene>
<dbReference type="Proteomes" id="UP000467334">
    <property type="component" value="Unassembled WGS sequence"/>
</dbReference>
<evidence type="ECO:0000313" key="20">
    <source>
        <dbReference type="Proteomes" id="UP000284604"/>
    </source>
</evidence>
<evidence type="ECO:0000313" key="9">
    <source>
        <dbReference type="EMBL" id="RGW32776.1"/>
    </source>
</evidence>
<dbReference type="Proteomes" id="UP000284161">
    <property type="component" value="Unassembled WGS sequence"/>
</dbReference>
<evidence type="ECO:0000256" key="2">
    <source>
        <dbReference type="SAM" id="MobiDB-lite"/>
    </source>
</evidence>
<evidence type="ECO:0000313" key="4">
    <source>
        <dbReference type="EMBL" id="KAB5310492.1"/>
    </source>
</evidence>
<dbReference type="Proteomes" id="UP000284604">
    <property type="component" value="Unassembled WGS sequence"/>
</dbReference>
<dbReference type="Proteomes" id="UP000283482">
    <property type="component" value="Unassembled WGS sequence"/>
</dbReference>
<evidence type="ECO:0000313" key="24">
    <source>
        <dbReference type="Proteomes" id="UP000431177"/>
    </source>
</evidence>
<dbReference type="STRING" id="46506.AA415_02859"/>
<keyword evidence="1" id="KW-0694">RNA-binding</keyword>
<dbReference type="InterPro" id="IPR012677">
    <property type="entry name" value="Nucleotide-bd_a/b_plait_sf"/>
</dbReference>
<dbReference type="Proteomes" id="UP000285150">
    <property type="component" value="Unassembled WGS sequence"/>
</dbReference>
<dbReference type="Proteomes" id="UP000284777">
    <property type="component" value="Unassembled WGS sequence"/>
</dbReference>
<dbReference type="GO" id="GO:0003723">
    <property type="term" value="F:RNA binding"/>
    <property type="evidence" value="ECO:0007669"/>
    <property type="project" value="UniProtKB-KW"/>
</dbReference>
<dbReference type="FunFam" id="3.30.70.330:FF:000381">
    <property type="entry name" value="RNA-binding proteins (RRM domain)"/>
    <property type="match status" value="1"/>
</dbReference>
<sequence>MNIYISGLSYGINNADLTNLFAEFGEVSSAKVILDRETGRSRGFAFVEMNNDTEGQKAIDELNGVEYDSKVISVSVARPREERPSNGSSRGGYNNSRRY</sequence>
<evidence type="ECO:0000313" key="10">
    <source>
        <dbReference type="EMBL" id="RGW93181.1"/>
    </source>
</evidence>
<organism evidence="6 15">
    <name type="scientific">Bacteroides stercoris</name>
    <dbReference type="NCBI Taxonomy" id="46506"/>
    <lineage>
        <taxon>Bacteria</taxon>
        <taxon>Pseudomonadati</taxon>
        <taxon>Bacteroidota</taxon>
        <taxon>Bacteroidia</taxon>
        <taxon>Bacteroidales</taxon>
        <taxon>Bacteroidaceae</taxon>
        <taxon>Bacteroides</taxon>
    </lineage>
</organism>
<dbReference type="InterPro" id="IPR052462">
    <property type="entry name" value="SLIRP/GR-RBP-like"/>
</dbReference>
<evidence type="ECO:0000313" key="16">
    <source>
        <dbReference type="Proteomes" id="UP000261223"/>
    </source>
</evidence>
<dbReference type="RefSeq" id="WP_005652372.1">
    <property type="nucleotide sequence ID" value="NZ_AP031449.1"/>
</dbReference>
<dbReference type="EMBL" id="QSGN01000057">
    <property type="protein sequence ID" value="RHB23937.1"/>
    <property type="molecule type" value="Genomic_DNA"/>
</dbReference>
<dbReference type="AlphaFoldDB" id="A0A108T349"/>
<dbReference type="EMBL" id="QRHJ01000016">
    <property type="protein sequence ID" value="RHF76103.1"/>
    <property type="molecule type" value="Genomic_DNA"/>
</dbReference>
<dbReference type="EMBL" id="WCLA01000011">
    <property type="protein sequence ID" value="KAB5328639.1"/>
    <property type="molecule type" value="Genomic_DNA"/>
</dbReference>
<reference evidence="24 25" key="4">
    <citation type="journal article" date="2019" name="Nat. Med.">
        <title>A library of human gut bacterial isolates paired with longitudinal multiomics data enables mechanistic microbiome research.</title>
        <authorList>
            <person name="Poyet M."/>
            <person name="Groussin M."/>
            <person name="Gibbons S.M."/>
            <person name="Avila-Pacheco J."/>
            <person name="Jiang X."/>
            <person name="Kearney S.M."/>
            <person name="Perrotta A.R."/>
            <person name="Berdy B."/>
            <person name="Zhao S."/>
            <person name="Lieberman T.D."/>
            <person name="Swanson P.K."/>
            <person name="Smith M."/>
            <person name="Roesemann S."/>
            <person name="Alexander J.E."/>
            <person name="Rich S.A."/>
            <person name="Livny J."/>
            <person name="Vlamakis H."/>
            <person name="Clish C."/>
            <person name="Bullock K."/>
            <person name="Deik A."/>
            <person name="Scott J."/>
            <person name="Pierce K.A."/>
            <person name="Xavier R.J."/>
            <person name="Alm E.J."/>
        </authorList>
    </citation>
    <scope>NUCLEOTIDE SEQUENCE [LARGE SCALE GENOMIC DNA]</scope>
    <source>
        <strain evidence="5 24">BIOML-A2</strain>
        <strain evidence="4 25">BIOML-A6</strain>
    </source>
</reference>
<reference evidence="16 17" key="3">
    <citation type="submission" date="2018-08" db="EMBL/GenBank/DDBJ databases">
        <title>A genome reference for cultivated species of the human gut microbiota.</title>
        <authorList>
            <person name="Zou Y."/>
            <person name="Xue W."/>
            <person name="Luo G."/>
        </authorList>
    </citation>
    <scope>NUCLEOTIDE SEQUENCE [LARGE SCALE GENOMIC DNA]</scope>
    <source>
        <strain evidence="10 21">AF05-4</strain>
        <strain evidence="9 22">AF12-7</strain>
        <strain evidence="8 19">AF25-6</strain>
        <strain evidence="14 20">AF35-20</strain>
        <strain evidence="13 18">AM25-16</strain>
        <strain evidence="12 23">AM36-9BH</strain>
        <strain evidence="11 17">AM40-34</strain>
        <strain evidence="7 16">TF03-6</strain>
    </source>
</reference>
<dbReference type="Proteomes" id="UP000285305">
    <property type="component" value="Unassembled WGS sequence"/>
</dbReference>
<dbReference type="GeneID" id="31795984"/>
<accession>A0A108T349</accession>
<evidence type="ECO:0000313" key="22">
    <source>
        <dbReference type="Proteomes" id="UP000285150"/>
    </source>
</evidence>
<feature type="compositionally biased region" description="Low complexity" evidence="2">
    <location>
        <begin position="85"/>
        <end position="99"/>
    </location>
</feature>
<dbReference type="EMBL" id="QSAF01000016">
    <property type="protein sequence ID" value="RGW32776.1"/>
    <property type="molecule type" value="Genomic_DNA"/>
</dbReference>